<evidence type="ECO:0000256" key="1">
    <source>
        <dbReference type="ARBA" id="ARBA00001424"/>
    </source>
</evidence>
<reference evidence="14 15" key="1">
    <citation type="submission" date="2019-07" db="EMBL/GenBank/DDBJ databases">
        <title>The pathways for chlorine oxyanion respiration interact through the shared metabolite chlorate.</title>
        <authorList>
            <person name="Barnum T.P."/>
            <person name="Cheng Y."/>
            <person name="Hill K.A."/>
            <person name="Lucas L.N."/>
            <person name="Carlson H.K."/>
            <person name="Coates J.D."/>
        </authorList>
    </citation>
    <scope>NUCLEOTIDE SEQUENCE [LARGE SCALE GENOMIC DNA]</scope>
    <source>
        <strain evidence="14">BK-3</strain>
    </source>
</reference>
<keyword evidence="7 14" id="KW-0378">Hydrolase</keyword>
<dbReference type="GO" id="GO:0070006">
    <property type="term" value="F:metalloaminopeptidase activity"/>
    <property type="evidence" value="ECO:0007669"/>
    <property type="project" value="InterPro"/>
</dbReference>
<evidence type="ECO:0000313" key="15">
    <source>
        <dbReference type="Proteomes" id="UP000317355"/>
    </source>
</evidence>
<comment type="cofactor">
    <cofactor evidence="2">
        <name>Mn(2+)</name>
        <dbReference type="ChEBI" id="CHEBI:29035"/>
    </cofactor>
</comment>
<feature type="domain" description="Aminopeptidase P N-terminal" evidence="13">
    <location>
        <begin position="1"/>
        <end position="135"/>
    </location>
</feature>
<organism evidence="14 15">
    <name type="scientific">Sedimenticola thiotaurini</name>
    <dbReference type="NCBI Taxonomy" id="1543721"/>
    <lineage>
        <taxon>Bacteria</taxon>
        <taxon>Pseudomonadati</taxon>
        <taxon>Pseudomonadota</taxon>
        <taxon>Gammaproteobacteria</taxon>
        <taxon>Chromatiales</taxon>
        <taxon>Sedimenticolaceae</taxon>
        <taxon>Sedimenticola</taxon>
    </lineage>
</organism>
<dbReference type="PANTHER" id="PTHR43226:SF4">
    <property type="entry name" value="XAA-PRO AMINOPEPTIDASE 3"/>
    <property type="match status" value="1"/>
</dbReference>
<evidence type="ECO:0000256" key="4">
    <source>
        <dbReference type="ARBA" id="ARBA00012574"/>
    </source>
</evidence>
<dbReference type="InterPro" id="IPR007865">
    <property type="entry name" value="Aminopep_P_N"/>
</dbReference>
<dbReference type="CDD" id="cd01087">
    <property type="entry name" value="Prolidase"/>
    <property type="match status" value="1"/>
</dbReference>
<dbReference type="GO" id="GO:0006508">
    <property type="term" value="P:proteolysis"/>
    <property type="evidence" value="ECO:0007669"/>
    <property type="project" value="UniProtKB-KW"/>
</dbReference>
<protein>
    <recommendedName>
        <fullName evidence="10">Xaa-Pro aminopeptidase</fullName>
        <ecNumber evidence="4">3.4.11.9</ecNumber>
    </recommendedName>
    <alternativeName>
        <fullName evidence="11">Aminopeptidase P II</fullName>
    </alternativeName>
    <alternativeName>
        <fullName evidence="12">X-Pro aminopeptidase</fullName>
    </alternativeName>
</protein>
<keyword evidence="8" id="KW-0482">Metalloprotease</keyword>
<dbReference type="InterPro" id="IPR036005">
    <property type="entry name" value="Creatinase/aminopeptidase-like"/>
</dbReference>
<evidence type="ECO:0000256" key="3">
    <source>
        <dbReference type="ARBA" id="ARBA00008766"/>
    </source>
</evidence>
<evidence type="ECO:0000256" key="8">
    <source>
        <dbReference type="ARBA" id="ARBA00023049"/>
    </source>
</evidence>
<comment type="catalytic activity">
    <reaction evidence="1">
        <text>Release of any N-terminal amino acid, including proline, that is linked to proline, even from a dipeptide or tripeptide.</text>
        <dbReference type="EC" id="3.4.11.9"/>
    </reaction>
</comment>
<dbReference type="SUPFAM" id="SSF55920">
    <property type="entry name" value="Creatinase/aminopeptidase"/>
    <property type="match status" value="1"/>
</dbReference>
<dbReference type="EMBL" id="VMRY01000003">
    <property type="protein sequence ID" value="TVT59576.1"/>
    <property type="molecule type" value="Genomic_DNA"/>
</dbReference>
<dbReference type="AlphaFoldDB" id="A0A558DEX4"/>
<dbReference type="STRING" id="1543721.AAY24_13930"/>
<keyword evidence="5" id="KW-0645">Protease</keyword>
<dbReference type="Pfam" id="PF00557">
    <property type="entry name" value="Peptidase_M24"/>
    <property type="match status" value="1"/>
</dbReference>
<dbReference type="PANTHER" id="PTHR43226">
    <property type="entry name" value="XAA-PRO AMINOPEPTIDASE 3"/>
    <property type="match status" value="1"/>
</dbReference>
<dbReference type="InterPro" id="IPR052433">
    <property type="entry name" value="X-Pro_dipept-like"/>
</dbReference>
<evidence type="ECO:0000256" key="9">
    <source>
        <dbReference type="ARBA" id="ARBA00023211"/>
    </source>
</evidence>
<dbReference type="Gene3D" id="3.40.350.10">
    <property type="entry name" value="Creatinase/prolidase N-terminal domain"/>
    <property type="match status" value="1"/>
</dbReference>
<evidence type="ECO:0000256" key="7">
    <source>
        <dbReference type="ARBA" id="ARBA00022801"/>
    </source>
</evidence>
<gene>
    <name evidence="14" type="primary">pepP</name>
    <name evidence="14" type="ORF">FHK82_00920</name>
</gene>
<evidence type="ECO:0000256" key="2">
    <source>
        <dbReference type="ARBA" id="ARBA00001936"/>
    </source>
</evidence>
<comment type="caution">
    <text evidence="14">The sequence shown here is derived from an EMBL/GenBank/DDBJ whole genome shotgun (WGS) entry which is preliminary data.</text>
</comment>
<keyword evidence="6" id="KW-0479">Metal-binding</keyword>
<evidence type="ECO:0000256" key="11">
    <source>
        <dbReference type="ARBA" id="ARBA00075356"/>
    </source>
</evidence>
<dbReference type="InterPro" id="IPR029149">
    <property type="entry name" value="Creatin/AminoP/Spt16_N"/>
</dbReference>
<evidence type="ECO:0000256" key="10">
    <source>
        <dbReference type="ARBA" id="ARBA00069363"/>
    </source>
</evidence>
<dbReference type="GO" id="GO:0005829">
    <property type="term" value="C:cytosol"/>
    <property type="evidence" value="ECO:0007669"/>
    <property type="project" value="TreeGrafter"/>
</dbReference>
<name>A0A558DEX4_9GAMM</name>
<keyword evidence="9" id="KW-0464">Manganese</keyword>
<sequence length="443" mass="49897">MTIAEFKRRRRQLMRMMGPGSIAILPSAPVSIRNRDADYPYRPDSDFHYITGFPEPEAVAVLIPGRKQAEYVLFCRERDPEKETWNGLRAGQEGACETYGADDSFPIGDLNDILPRMIEQSERVFYAMGCNHELDKQMSEWISTIRNKGRAGVPGPLEFVALDHYLHDMRLYKSRSEIKAMRTAAKISAKAHKRAMQYCRPGLMEWQIEAELVHECAKNGGRYQAYTPIVGGGANGCILHYVENSAELKSGDLLLIDAGCEYDYYASDITRTFPVNGKFSTEQRALYELVLKSQAAAIEKVRPGNHWNDPHDAVVKVITKGLAELGILKGRVSTLIKNEAYKPFYMHRAGHWLGMDVHDVGDYKIDGKWRLLEPGMVLTVEPGIYIPAGAKGVAKKWWNIGIRIEDDLLVTKDGYDVLSKDAPKTVEEIEALMACRGRLVPSR</sequence>
<evidence type="ECO:0000256" key="6">
    <source>
        <dbReference type="ARBA" id="ARBA00022723"/>
    </source>
</evidence>
<comment type="similarity">
    <text evidence="3">Belongs to the peptidase M24B family.</text>
</comment>
<dbReference type="Proteomes" id="UP000317355">
    <property type="component" value="Unassembled WGS sequence"/>
</dbReference>
<evidence type="ECO:0000256" key="12">
    <source>
        <dbReference type="ARBA" id="ARBA00081411"/>
    </source>
</evidence>
<dbReference type="SMART" id="SM01011">
    <property type="entry name" value="AMP_N"/>
    <property type="match status" value="1"/>
</dbReference>
<dbReference type="Pfam" id="PF05195">
    <property type="entry name" value="AMP_N"/>
    <property type="match status" value="1"/>
</dbReference>
<dbReference type="EC" id="3.4.11.9" evidence="4"/>
<accession>A0A558DEX4</accession>
<dbReference type="SUPFAM" id="SSF53092">
    <property type="entry name" value="Creatinase/prolidase N-terminal domain"/>
    <property type="match status" value="1"/>
</dbReference>
<evidence type="ECO:0000256" key="5">
    <source>
        <dbReference type="ARBA" id="ARBA00022670"/>
    </source>
</evidence>
<dbReference type="NCBIfam" id="NF008131">
    <property type="entry name" value="PRK10879.1"/>
    <property type="match status" value="1"/>
</dbReference>
<evidence type="ECO:0000313" key="14">
    <source>
        <dbReference type="EMBL" id="TVT59576.1"/>
    </source>
</evidence>
<dbReference type="GO" id="GO:0030145">
    <property type="term" value="F:manganese ion binding"/>
    <property type="evidence" value="ECO:0007669"/>
    <property type="project" value="InterPro"/>
</dbReference>
<dbReference type="Gene3D" id="3.90.230.10">
    <property type="entry name" value="Creatinase/methionine aminopeptidase superfamily"/>
    <property type="match status" value="1"/>
</dbReference>
<evidence type="ECO:0000259" key="13">
    <source>
        <dbReference type="SMART" id="SM01011"/>
    </source>
</evidence>
<proteinExistence type="inferred from homology"/>
<dbReference type="InterPro" id="IPR000994">
    <property type="entry name" value="Pept_M24"/>
</dbReference>
<dbReference type="FunFam" id="3.90.230.10:FF:000002">
    <property type="entry name" value="Xaa-Pro aminopeptidase 3"/>
    <property type="match status" value="1"/>
</dbReference>
<keyword evidence="14" id="KW-0031">Aminopeptidase</keyword>